<dbReference type="CDD" id="cd11756">
    <property type="entry name" value="GH94N_ChvB_NdvB_1_like"/>
    <property type="match status" value="1"/>
</dbReference>
<dbReference type="SMART" id="SM01068">
    <property type="entry name" value="CBM_X"/>
    <property type="match status" value="2"/>
</dbReference>
<dbReference type="InterPro" id="IPR012341">
    <property type="entry name" value="6hp_glycosidase-like_sf"/>
</dbReference>
<keyword evidence="2" id="KW-0808">Transferase</keyword>
<dbReference type="GO" id="GO:0005975">
    <property type="term" value="P:carbohydrate metabolic process"/>
    <property type="evidence" value="ECO:0007669"/>
    <property type="project" value="InterPro"/>
</dbReference>
<reference evidence="5" key="1">
    <citation type="submission" date="2024-10" db="EMBL/GenBank/DDBJ databases">
        <authorList>
            <person name="Lesea H.P."/>
            <person name="Kuehl J.V."/>
            <person name="Chandonia J.-M."/>
        </authorList>
    </citation>
    <scope>NUCLEOTIDE SEQUENCE</scope>
    <source>
        <strain evidence="5">FW102-FHT14D07</strain>
    </source>
</reference>
<dbReference type="Gene3D" id="1.50.10.10">
    <property type="match status" value="1"/>
</dbReference>
<feature type="domain" description="Glycosyl hydrolase 94 catalytic" evidence="4">
    <location>
        <begin position="778"/>
        <end position="1200"/>
    </location>
</feature>
<dbReference type="InterPro" id="IPR037018">
    <property type="entry name" value="GH65_N"/>
</dbReference>
<evidence type="ECO:0000256" key="1">
    <source>
        <dbReference type="ARBA" id="ARBA00022676"/>
    </source>
</evidence>
<dbReference type="PANTHER" id="PTHR37469:SF2">
    <property type="entry name" value="CELLOBIONIC ACID PHOSPHORYLASE"/>
    <property type="match status" value="1"/>
</dbReference>
<keyword evidence="1" id="KW-0328">Glycosyltransferase</keyword>
<dbReference type="SUPFAM" id="SSF74650">
    <property type="entry name" value="Galactose mutarotase-like"/>
    <property type="match status" value="2"/>
</dbReference>
<sequence>MSTDASPPPRHLLGNGRLTTMLGPNGAGFLRWRELAVTRWREDPVTDPWGNFLLLRDEDDGEVWSVTAQPLGVSRPDDAVRFAPGLAHYAGRHQLLHHELDVAVAADADIELRRLVLSNHGDRHRRVSLTSYAELVLGPRGDDDSHPAYSKMFVQTDWDDARQLLLATRRKRSDSQATVWAAQALQLLGDTAGAPERETDRARFLGRGRTLRDACAMAPGVAQSGTTGCVLDPVWALRRNFTLAPGARVVLLLWTQLADSREGALALHARMQDAQAAERLFTDAAARARGQRQQLGIDDAQAACFARWQDALLVSDASQRAAPDDRARGHGGAPALWGLSISGDRPIALLRADGAAALQRLDALLLAQRWWRAQQLAVDVVVLDRLGEDDATRAALAPRIDAQQAQLKGCEGLPKVELFCLREDAIAADQRDALLAAARVVVDADTVATVAPAAATPAAAVPIRAGTPAAVVAPDEPVQEFPNGHGGFIEHGRAYRIELDDARPTPAPWSNVLANPHFGCTVTAEGGGYSWSTNSQQNALTPWPNDPASDQPHDIIYLRDRDNGELWSAGALPIRVHGARCTATHGKGWTQLCNDAHGIALALTVCVAPDDPVKLSRLRLVNRSGRTRRLSITGYVEWALGANGSTPAPFVATARDAASGALFARNRWRADFGERVAFFDLAGAQQSLSGDRASFLGALGSTAQPAALHHDHPLDGRLGAGLDPCGALQTRVELPPGTQLDLIFLLGEGGDEDAARALVAKYRHADVDDLLARIATQWNDLLDTVQVGTPDRALDILLNDWLLYQVTACRLWARTAYYQASGAWGFRDQLQDVMALCVSRPDLAREHLLRAAGRQFPEGDVQHWWLPPHGQGVRTKIRDDRVWLAYVAMHYVEVSGDRAVLDEKLPFLQGQAIPDGATDAFFQPEVSDRQATLYEHCALAIDTSLTRGAHGLPLIGTGDWNDGMNAVGAEGRGESSWLGWFVLATIDALAPVAAARGDARAARWRDCATALRAALEQSWDGAWYRRGYYDDGTPLGSKDSEQCRIDTIAQSWSVLGKATDREHTVQAMDSVDRLLIDHEHKLARLFTPPFDQDGKKDPGYIKGYPPGVRENGGQYTHGAIWSIFAWARLGDGDRAGGLFDLLNPIRHSDSPNAVERYKVEPYVACADVYSVAPYIGRGGWTWYTGSAAWLYRAGLEALLGFHLRGDRLHIDPCIPKAWPGFRISYRHRGTLHEIGVQNPDHVCRGVQRVEMDGQTLDAAEPVTLATDGATHRLRITLGHPPS</sequence>
<dbReference type="Gene3D" id="2.70.98.40">
    <property type="entry name" value="Glycoside hydrolase, family 65, N-terminal domain"/>
    <property type="match status" value="2"/>
</dbReference>
<dbReference type="GO" id="GO:0030246">
    <property type="term" value="F:carbohydrate binding"/>
    <property type="evidence" value="ECO:0007669"/>
    <property type="project" value="InterPro"/>
</dbReference>
<gene>
    <name evidence="5" type="ORF">ACFYG5_16830</name>
</gene>
<dbReference type="EMBL" id="CP170721">
    <property type="protein sequence ID" value="XIA18205.1"/>
    <property type="molecule type" value="Genomic_DNA"/>
</dbReference>
<proteinExistence type="predicted"/>
<evidence type="ECO:0000313" key="5">
    <source>
        <dbReference type="EMBL" id="XIA18205.1"/>
    </source>
</evidence>
<dbReference type="Gene3D" id="2.60.420.10">
    <property type="entry name" value="Maltose phosphorylase, domain 3"/>
    <property type="match status" value="1"/>
</dbReference>
<dbReference type="InterPro" id="IPR008928">
    <property type="entry name" value="6-hairpin_glycosidase_sf"/>
</dbReference>
<keyword evidence="5" id="KW-0378">Hydrolase</keyword>
<dbReference type="InterPro" id="IPR052047">
    <property type="entry name" value="GH94_Enzymes"/>
</dbReference>
<dbReference type="InterPro" id="IPR010383">
    <property type="entry name" value="Glyco_hydrolase_94_b-supersand"/>
</dbReference>
<dbReference type="SUPFAM" id="SSF48208">
    <property type="entry name" value="Six-hairpin glycosidases"/>
    <property type="match status" value="1"/>
</dbReference>
<protein>
    <submittedName>
        <fullName evidence="5">GH36-type glycosyl hydrolase domain-containing protein</fullName>
    </submittedName>
</protein>
<dbReference type="Pfam" id="PF06165">
    <property type="entry name" value="GH94_b-supersand"/>
    <property type="match status" value="2"/>
</dbReference>
<organism evidence="5">
    <name type="scientific">Rhodanobacter sp. FW102-FHT14D07</name>
    <dbReference type="NCBI Taxonomy" id="3351462"/>
    <lineage>
        <taxon>Bacteria</taxon>
        <taxon>Pseudomonadati</taxon>
        <taxon>Pseudomonadota</taxon>
        <taxon>Gammaproteobacteria</taxon>
        <taxon>Lysobacterales</taxon>
        <taxon>Rhodanobacteraceae</taxon>
        <taxon>Rhodanobacter</taxon>
    </lineage>
</organism>
<evidence type="ECO:0000259" key="4">
    <source>
        <dbReference type="Pfam" id="PF17167"/>
    </source>
</evidence>
<evidence type="ECO:0000259" key="3">
    <source>
        <dbReference type="Pfam" id="PF06165"/>
    </source>
</evidence>
<dbReference type="InterPro" id="IPR033432">
    <property type="entry name" value="GH94_catalytic"/>
</dbReference>
<evidence type="ECO:0000256" key="2">
    <source>
        <dbReference type="ARBA" id="ARBA00022679"/>
    </source>
</evidence>
<dbReference type="GO" id="GO:0016757">
    <property type="term" value="F:glycosyltransferase activity"/>
    <property type="evidence" value="ECO:0007669"/>
    <property type="project" value="UniProtKB-KW"/>
</dbReference>
<dbReference type="CDD" id="cd11753">
    <property type="entry name" value="GH94N_ChvB_NdvB_2_like"/>
    <property type="match status" value="1"/>
</dbReference>
<dbReference type="RefSeq" id="WP_395120681.1">
    <property type="nucleotide sequence ID" value="NZ_CP170721.1"/>
</dbReference>
<feature type="domain" description="Glycosyl hydrolase 94 supersandwich" evidence="3">
    <location>
        <begin position="493"/>
        <end position="764"/>
    </location>
</feature>
<feature type="domain" description="Glycosyl hydrolase 94 supersandwich" evidence="3">
    <location>
        <begin position="8"/>
        <end position="273"/>
    </location>
</feature>
<dbReference type="InterPro" id="IPR037824">
    <property type="entry name" value="GH94N_2_NdvB"/>
</dbReference>
<dbReference type="GO" id="GO:0016787">
    <property type="term" value="F:hydrolase activity"/>
    <property type="evidence" value="ECO:0007669"/>
    <property type="project" value="UniProtKB-KW"/>
</dbReference>
<dbReference type="InterPro" id="IPR037820">
    <property type="entry name" value="GH94N_NdvB"/>
</dbReference>
<name>A0AB74UP47_9GAMM</name>
<accession>A0AB74UP47</accession>
<dbReference type="Pfam" id="PF17167">
    <property type="entry name" value="Glyco_hydro_94"/>
    <property type="match status" value="1"/>
</dbReference>
<dbReference type="InterPro" id="IPR011013">
    <property type="entry name" value="Gal_mutarotase_sf_dom"/>
</dbReference>
<dbReference type="PANTHER" id="PTHR37469">
    <property type="entry name" value="CELLOBIONIC ACID PHOSPHORYLASE-RELATED"/>
    <property type="match status" value="1"/>
</dbReference>